<name>A0A9P0H753_NEZVI</name>
<dbReference type="AlphaFoldDB" id="A0A9P0H753"/>
<accession>A0A9P0H753</accession>
<evidence type="ECO:0000313" key="2">
    <source>
        <dbReference type="Proteomes" id="UP001152798"/>
    </source>
</evidence>
<dbReference type="Proteomes" id="UP001152798">
    <property type="component" value="Chromosome 3"/>
</dbReference>
<protein>
    <submittedName>
        <fullName evidence="1">Uncharacterized protein</fullName>
    </submittedName>
</protein>
<dbReference type="EMBL" id="OV725079">
    <property type="protein sequence ID" value="CAH1396646.1"/>
    <property type="molecule type" value="Genomic_DNA"/>
</dbReference>
<proteinExistence type="predicted"/>
<gene>
    <name evidence="1" type="ORF">NEZAVI_LOCUS6673</name>
</gene>
<keyword evidence="2" id="KW-1185">Reference proteome</keyword>
<reference evidence="1" key="1">
    <citation type="submission" date="2022-01" db="EMBL/GenBank/DDBJ databases">
        <authorList>
            <person name="King R."/>
        </authorList>
    </citation>
    <scope>NUCLEOTIDE SEQUENCE</scope>
</reference>
<dbReference type="OrthoDB" id="10506572at2759"/>
<evidence type="ECO:0000313" key="1">
    <source>
        <dbReference type="EMBL" id="CAH1396646.1"/>
    </source>
</evidence>
<sequence>MHHNRSGRKYNNCTSTNDSRYTTIASEENYGEFEMEFIQPQFLPPVVEEYQAKDYSFYVPPYNCIPYVMDEFLPEFSYDWGPDLCDDTDDDYDNDQDIYEIEISSPPSRSISQNILNLISPTQVVDNNDEIPFPSYLYVDNTETNTVNIRYQRANDYYYYPQN</sequence>
<organism evidence="1 2">
    <name type="scientific">Nezara viridula</name>
    <name type="common">Southern green stink bug</name>
    <name type="synonym">Cimex viridulus</name>
    <dbReference type="NCBI Taxonomy" id="85310"/>
    <lineage>
        <taxon>Eukaryota</taxon>
        <taxon>Metazoa</taxon>
        <taxon>Ecdysozoa</taxon>
        <taxon>Arthropoda</taxon>
        <taxon>Hexapoda</taxon>
        <taxon>Insecta</taxon>
        <taxon>Pterygota</taxon>
        <taxon>Neoptera</taxon>
        <taxon>Paraneoptera</taxon>
        <taxon>Hemiptera</taxon>
        <taxon>Heteroptera</taxon>
        <taxon>Panheteroptera</taxon>
        <taxon>Pentatomomorpha</taxon>
        <taxon>Pentatomoidea</taxon>
        <taxon>Pentatomidae</taxon>
        <taxon>Pentatominae</taxon>
        <taxon>Nezara</taxon>
    </lineage>
</organism>